<dbReference type="Proteomes" id="UP000777438">
    <property type="component" value="Unassembled WGS sequence"/>
</dbReference>
<dbReference type="PANTHER" id="PTHR47336:SF2">
    <property type="entry name" value="TRANSCRIPTION FACTOR HMS1-RELATED"/>
    <property type="match status" value="1"/>
</dbReference>
<dbReference type="SMART" id="SM00353">
    <property type="entry name" value="HLH"/>
    <property type="match status" value="1"/>
</dbReference>
<dbReference type="SUPFAM" id="SSF47459">
    <property type="entry name" value="HLH, helix-loop-helix DNA-binding domain"/>
    <property type="match status" value="1"/>
</dbReference>
<evidence type="ECO:0000313" key="5">
    <source>
        <dbReference type="Proteomes" id="UP000777438"/>
    </source>
</evidence>
<gene>
    <name evidence="4" type="ORF">B0T10DRAFT_460270</name>
</gene>
<sequence>MHNMMGSTYLEATDDGASMGCGRVGVHGSWMGGLGTTPMSFAGLDASPYADDSPTTLQSPETPSLDQTLFPSPMGDFSYLDPPPFGDYPPSTYPIGDVSAGQFPLHMGHRDSHHQRPESQPVHPRRRHVAYTCLADVVPAHTPGAADDDDDLSSDSAPSEPRRRSKRRSAATTASSSSSSVSKKRTAAQLRTASRAPRKKPNILPQRPTETVEDVKARAAHNQVEQQYRKRLNAHFERLLAVLPAPTSVVTGGRRDGIGEKRVSKAEVLDLATERIRTLERQMARLEREGRELRGRLAGCVV</sequence>
<dbReference type="EMBL" id="JAGPYM010000012">
    <property type="protein sequence ID" value="KAH6888490.1"/>
    <property type="molecule type" value="Genomic_DNA"/>
</dbReference>
<evidence type="ECO:0000256" key="2">
    <source>
        <dbReference type="SAM" id="MobiDB-lite"/>
    </source>
</evidence>
<dbReference type="GO" id="GO:0046983">
    <property type="term" value="F:protein dimerization activity"/>
    <property type="evidence" value="ECO:0007669"/>
    <property type="project" value="InterPro"/>
</dbReference>
<organism evidence="4 5">
    <name type="scientific">Thelonectria olida</name>
    <dbReference type="NCBI Taxonomy" id="1576542"/>
    <lineage>
        <taxon>Eukaryota</taxon>
        <taxon>Fungi</taxon>
        <taxon>Dikarya</taxon>
        <taxon>Ascomycota</taxon>
        <taxon>Pezizomycotina</taxon>
        <taxon>Sordariomycetes</taxon>
        <taxon>Hypocreomycetidae</taxon>
        <taxon>Hypocreales</taxon>
        <taxon>Nectriaceae</taxon>
        <taxon>Thelonectria</taxon>
    </lineage>
</organism>
<feature type="region of interest" description="Disordered" evidence="2">
    <location>
        <begin position="140"/>
        <end position="214"/>
    </location>
</feature>
<dbReference type="Pfam" id="PF00010">
    <property type="entry name" value="HLH"/>
    <property type="match status" value="1"/>
</dbReference>
<reference evidence="4 5" key="1">
    <citation type="journal article" date="2021" name="Nat. Commun.">
        <title>Genetic determinants of endophytism in the Arabidopsis root mycobiome.</title>
        <authorList>
            <person name="Mesny F."/>
            <person name="Miyauchi S."/>
            <person name="Thiergart T."/>
            <person name="Pickel B."/>
            <person name="Atanasova L."/>
            <person name="Karlsson M."/>
            <person name="Huettel B."/>
            <person name="Barry K.W."/>
            <person name="Haridas S."/>
            <person name="Chen C."/>
            <person name="Bauer D."/>
            <person name="Andreopoulos W."/>
            <person name="Pangilinan J."/>
            <person name="LaButti K."/>
            <person name="Riley R."/>
            <person name="Lipzen A."/>
            <person name="Clum A."/>
            <person name="Drula E."/>
            <person name="Henrissat B."/>
            <person name="Kohler A."/>
            <person name="Grigoriev I.V."/>
            <person name="Martin F.M."/>
            <person name="Hacquard S."/>
        </authorList>
    </citation>
    <scope>NUCLEOTIDE SEQUENCE [LARGE SCALE GENOMIC DNA]</scope>
    <source>
        <strain evidence="4 5">MPI-CAGE-CH-0241</strain>
    </source>
</reference>
<dbReference type="PROSITE" id="PS50888">
    <property type="entry name" value="BHLH"/>
    <property type="match status" value="1"/>
</dbReference>
<feature type="compositionally biased region" description="Basic and acidic residues" evidence="2">
    <location>
        <begin position="108"/>
        <end position="117"/>
    </location>
</feature>
<comment type="caution">
    <text evidence="4">The sequence shown here is derived from an EMBL/GenBank/DDBJ whole genome shotgun (WGS) entry which is preliminary data.</text>
</comment>
<dbReference type="Gene3D" id="4.10.280.10">
    <property type="entry name" value="Helix-loop-helix DNA-binding domain"/>
    <property type="match status" value="1"/>
</dbReference>
<protein>
    <recommendedName>
        <fullName evidence="3">BHLH domain-containing protein</fullName>
    </recommendedName>
</protein>
<feature type="compositionally biased region" description="Low complexity" evidence="2">
    <location>
        <begin position="170"/>
        <end position="181"/>
    </location>
</feature>
<evidence type="ECO:0000259" key="3">
    <source>
        <dbReference type="PROSITE" id="PS50888"/>
    </source>
</evidence>
<dbReference type="AlphaFoldDB" id="A0A9P8W3V9"/>
<feature type="region of interest" description="Disordered" evidence="2">
    <location>
        <begin position="45"/>
        <end position="125"/>
    </location>
</feature>
<dbReference type="InterPro" id="IPR052099">
    <property type="entry name" value="Regulatory_TF_Diverse"/>
</dbReference>
<dbReference type="InterPro" id="IPR036638">
    <property type="entry name" value="HLH_DNA-bd_sf"/>
</dbReference>
<name>A0A9P8W3V9_9HYPO</name>
<proteinExistence type="predicted"/>
<feature type="domain" description="BHLH" evidence="3">
    <location>
        <begin position="216"/>
        <end position="279"/>
    </location>
</feature>
<evidence type="ECO:0000313" key="4">
    <source>
        <dbReference type="EMBL" id="KAH6888490.1"/>
    </source>
</evidence>
<feature type="compositionally biased region" description="Polar residues" evidence="2">
    <location>
        <begin position="53"/>
        <end position="70"/>
    </location>
</feature>
<evidence type="ECO:0000256" key="1">
    <source>
        <dbReference type="SAM" id="Coils"/>
    </source>
</evidence>
<dbReference type="CDD" id="cd11395">
    <property type="entry name" value="bHLHzip_SREBP_like"/>
    <property type="match status" value="1"/>
</dbReference>
<feature type="coiled-coil region" evidence="1">
    <location>
        <begin position="269"/>
        <end position="296"/>
    </location>
</feature>
<keyword evidence="5" id="KW-1185">Reference proteome</keyword>
<dbReference type="OrthoDB" id="3542681at2759"/>
<keyword evidence="1" id="KW-0175">Coiled coil</keyword>
<dbReference type="PANTHER" id="PTHR47336">
    <property type="entry name" value="TRANSCRIPTION FACTOR HMS1-RELATED"/>
    <property type="match status" value="1"/>
</dbReference>
<dbReference type="InterPro" id="IPR011598">
    <property type="entry name" value="bHLH_dom"/>
</dbReference>
<accession>A0A9P8W3V9</accession>